<dbReference type="EC" id="3.4.16.4" evidence="4"/>
<dbReference type="Gene3D" id="2.60.410.10">
    <property type="entry name" value="D-Ala-D-Ala carboxypeptidase, C-terminal domain"/>
    <property type="match status" value="1"/>
</dbReference>
<name>R4KN41_9FIRM</name>
<evidence type="ECO:0000256" key="8">
    <source>
        <dbReference type="ARBA" id="ARBA00022801"/>
    </source>
</evidence>
<gene>
    <name evidence="18" type="ORF">Desgi_2574</name>
</gene>
<feature type="active site" evidence="13">
    <location>
        <position position="160"/>
    </location>
</feature>
<keyword evidence="5 18" id="KW-0121">Carboxypeptidase</keyword>
<dbReference type="PANTHER" id="PTHR21581:SF6">
    <property type="entry name" value="TRAFFICKING PROTEIN PARTICLE COMPLEX SUBUNIT 12"/>
    <property type="match status" value="1"/>
</dbReference>
<evidence type="ECO:0000256" key="2">
    <source>
        <dbReference type="ARBA" id="ARBA00004752"/>
    </source>
</evidence>
<dbReference type="GO" id="GO:0006508">
    <property type="term" value="P:proteolysis"/>
    <property type="evidence" value="ECO:0007669"/>
    <property type="project" value="UniProtKB-KW"/>
</dbReference>
<evidence type="ECO:0000313" key="18">
    <source>
        <dbReference type="EMBL" id="AGL01980.1"/>
    </source>
</evidence>
<keyword evidence="11" id="KW-0961">Cell wall biogenesis/degradation</keyword>
<dbReference type="MEROPS" id="S11.005"/>
<dbReference type="Gene3D" id="3.40.710.10">
    <property type="entry name" value="DD-peptidase/beta-lactamase superfamily"/>
    <property type="match status" value="1"/>
</dbReference>
<dbReference type="SUPFAM" id="SSF69189">
    <property type="entry name" value="Penicillin-binding protein associated domain"/>
    <property type="match status" value="1"/>
</dbReference>
<accession>R4KN41</accession>
<dbReference type="InterPro" id="IPR012907">
    <property type="entry name" value="Peptidase_S11_C"/>
</dbReference>
<evidence type="ECO:0000313" key="19">
    <source>
        <dbReference type="Proteomes" id="UP000013520"/>
    </source>
</evidence>
<dbReference type="GO" id="GO:0071555">
    <property type="term" value="P:cell wall organization"/>
    <property type="evidence" value="ECO:0007669"/>
    <property type="project" value="UniProtKB-KW"/>
</dbReference>
<dbReference type="PRINTS" id="PR00725">
    <property type="entry name" value="DADACBPTASE1"/>
</dbReference>
<keyword evidence="19" id="KW-1185">Reference proteome</keyword>
<dbReference type="GO" id="GO:0009002">
    <property type="term" value="F:serine-type D-Ala-D-Ala carboxypeptidase activity"/>
    <property type="evidence" value="ECO:0007669"/>
    <property type="project" value="UniProtKB-EC"/>
</dbReference>
<evidence type="ECO:0000256" key="11">
    <source>
        <dbReference type="ARBA" id="ARBA00023316"/>
    </source>
</evidence>
<feature type="domain" description="Peptidase S11 D-Ala-D-Ala carboxypeptidase A C-terminal" evidence="17">
    <location>
        <begin position="313"/>
        <end position="403"/>
    </location>
</feature>
<dbReference type="SUPFAM" id="SSF56601">
    <property type="entry name" value="beta-lactamase/transpeptidase-like"/>
    <property type="match status" value="1"/>
</dbReference>
<dbReference type="Proteomes" id="UP000013520">
    <property type="component" value="Chromosome"/>
</dbReference>
<dbReference type="GO" id="GO:0008360">
    <property type="term" value="P:regulation of cell shape"/>
    <property type="evidence" value="ECO:0007669"/>
    <property type="project" value="UniProtKB-KW"/>
</dbReference>
<keyword evidence="9" id="KW-0133">Cell shape</keyword>
<dbReference type="GO" id="GO:0009252">
    <property type="term" value="P:peptidoglycan biosynthetic process"/>
    <property type="evidence" value="ECO:0007669"/>
    <property type="project" value="UniProtKB-UniPathway"/>
</dbReference>
<evidence type="ECO:0000256" key="9">
    <source>
        <dbReference type="ARBA" id="ARBA00022960"/>
    </source>
</evidence>
<dbReference type="InterPro" id="IPR012338">
    <property type="entry name" value="Beta-lactam/transpept-like"/>
</dbReference>
<keyword evidence="8" id="KW-0378">Hydrolase</keyword>
<dbReference type="UniPathway" id="UPA00219"/>
<comment type="similarity">
    <text evidence="3 15">Belongs to the peptidase S11 family.</text>
</comment>
<sequence length="418" mass="45333">MKRKNICAIIMVLILVLIVTVTGPALAATGTPTTGAVPNGTAPGVTQATIEQNPGAARKAAAEVPAATMETTAEAAVLMDAATGKVLWSKEQDKELPMASVTKIMTMLLACEALDQGKISLKDRVTVSENAWSMGGSQIYLEPGEEMGMEDMLISVAVGSANDASVAVAEHIAGSEEAFVEMMNNRAKELGCRHTRFANPTGLPAENHYTSAHDMAIILRQALTYPQFTKISSIYRYDIRGGDFVLWNTNKLLKWYEGVDAGKTGWTNEAKYCLAATAKRDGLRLISVVLGTPEPRSHFRETIKIFNYGFARYEAVHFAQRGERIKIVNVSKGTIDQVGVIAGADIAMAVPRGQKQNYKGKALLPEEIIAPLNKGQKVGEFVLLEGEKEVQRVPLLAQNQVGRASVFRQMHKALDQVF</sequence>
<evidence type="ECO:0000256" key="7">
    <source>
        <dbReference type="ARBA" id="ARBA00022729"/>
    </source>
</evidence>
<dbReference type="eggNOG" id="COG1686">
    <property type="taxonomic scope" value="Bacteria"/>
</dbReference>
<evidence type="ECO:0000259" key="17">
    <source>
        <dbReference type="SMART" id="SM00936"/>
    </source>
</evidence>
<evidence type="ECO:0000256" key="6">
    <source>
        <dbReference type="ARBA" id="ARBA00022670"/>
    </source>
</evidence>
<dbReference type="RefSeq" id="WP_006521708.1">
    <property type="nucleotide sequence ID" value="NC_021184.1"/>
</dbReference>
<dbReference type="InterPro" id="IPR018044">
    <property type="entry name" value="Peptidase_S11"/>
</dbReference>
<evidence type="ECO:0000256" key="15">
    <source>
        <dbReference type="RuleBase" id="RU004016"/>
    </source>
</evidence>
<feature type="active site" description="Proton acceptor" evidence="13">
    <location>
        <position position="103"/>
    </location>
</feature>
<dbReference type="InterPro" id="IPR001967">
    <property type="entry name" value="Peptidase_S11_N"/>
</dbReference>
<proteinExistence type="inferred from homology"/>
<comment type="function">
    <text evidence="1">Removes C-terminal D-alanyl residues from sugar-peptide cell wall precursors.</text>
</comment>
<dbReference type="Pfam" id="PF00768">
    <property type="entry name" value="Peptidase_S11"/>
    <property type="match status" value="1"/>
</dbReference>
<evidence type="ECO:0000256" key="14">
    <source>
        <dbReference type="PIRSR" id="PIRSR618044-2"/>
    </source>
</evidence>
<evidence type="ECO:0000256" key="1">
    <source>
        <dbReference type="ARBA" id="ARBA00003217"/>
    </source>
</evidence>
<evidence type="ECO:0000256" key="3">
    <source>
        <dbReference type="ARBA" id="ARBA00007164"/>
    </source>
</evidence>
<dbReference type="SMART" id="SM00936">
    <property type="entry name" value="PBP5_C"/>
    <property type="match status" value="1"/>
</dbReference>
<reference evidence="18 19" key="1">
    <citation type="submission" date="2012-01" db="EMBL/GenBank/DDBJ databases">
        <title>Complete sequence of Desulfotomaculum gibsoniae DSM 7213.</title>
        <authorList>
            <consortium name="US DOE Joint Genome Institute"/>
            <person name="Lucas S."/>
            <person name="Han J."/>
            <person name="Lapidus A."/>
            <person name="Cheng J.-F."/>
            <person name="Goodwin L."/>
            <person name="Pitluck S."/>
            <person name="Peters L."/>
            <person name="Ovchinnikova G."/>
            <person name="Teshima H."/>
            <person name="Detter J.C."/>
            <person name="Han C."/>
            <person name="Tapia R."/>
            <person name="Land M."/>
            <person name="Hauser L."/>
            <person name="Kyrpides N."/>
            <person name="Ivanova N."/>
            <person name="Pagani I."/>
            <person name="Parshina S."/>
            <person name="Plugge C."/>
            <person name="Muyzer G."/>
            <person name="Kuever J."/>
            <person name="Ivanova A."/>
            <person name="Nazina T."/>
            <person name="Klenk H.-P."/>
            <person name="Brambilla E."/>
            <person name="Spring S."/>
            <person name="Stams A.F."/>
            <person name="Woyke T."/>
        </authorList>
    </citation>
    <scope>NUCLEOTIDE SEQUENCE [LARGE SCALE GENOMIC DNA]</scope>
    <source>
        <strain evidence="18 19">DSM 7213</strain>
    </source>
</reference>
<comment type="catalytic activity">
    <reaction evidence="12">
        <text>Preferential cleavage: (Ac)2-L-Lys-D-Ala-|-D-Ala. Also transpeptidation of peptidyl-alanyl moieties that are N-acyl substituents of D-alanine.</text>
        <dbReference type="EC" id="3.4.16.4"/>
    </reaction>
</comment>
<feature type="active site" description="Acyl-ester intermediate" evidence="13">
    <location>
        <position position="100"/>
    </location>
</feature>
<dbReference type="InterPro" id="IPR015956">
    <property type="entry name" value="Peniciliin-bd_prot_C_sf"/>
</dbReference>
<dbReference type="EMBL" id="CP003273">
    <property type="protein sequence ID" value="AGL01980.1"/>
    <property type="molecule type" value="Genomic_DNA"/>
</dbReference>
<dbReference type="AlphaFoldDB" id="R4KN41"/>
<dbReference type="KEGG" id="dgi:Desgi_2574"/>
<evidence type="ECO:0000256" key="10">
    <source>
        <dbReference type="ARBA" id="ARBA00022984"/>
    </source>
</evidence>
<evidence type="ECO:0000256" key="5">
    <source>
        <dbReference type="ARBA" id="ARBA00022645"/>
    </source>
</evidence>
<feature type="binding site" evidence="14">
    <location>
        <position position="263"/>
    </location>
    <ligand>
        <name>substrate</name>
    </ligand>
</feature>
<evidence type="ECO:0000256" key="12">
    <source>
        <dbReference type="ARBA" id="ARBA00034000"/>
    </source>
</evidence>
<protein>
    <recommendedName>
        <fullName evidence="4">serine-type D-Ala-D-Ala carboxypeptidase</fullName>
        <ecNumber evidence="4">3.4.16.4</ecNumber>
    </recommendedName>
</protein>
<keyword evidence="6" id="KW-0645">Protease</keyword>
<dbReference type="PANTHER" id="PTHR21581">
    <property type="entry name" value="D-ALANYL-D-ALANINE CARBOXYPEPTIDASE"/>
    <property type="match status" value="1"/>
</dbReference>
<feature type="signal peptide" evidence="16">
    <location>
        <begin position="1"/>
        <end position="27"/>
    </location>
</feature>
<keyword evidence="7 16" id="KW-0732">Signal</keyword>
<comment type="pathway">
    <text evidence="2">Cell wall biogenesis; peptidoglycan biosynthesis.</text>
</comment>
<dbReference type="Pfam" id="PF07943">
    <property type="entry name" value="PBP5_C"/>
    <property type="match status" value="1"/>
</dbReference>
<evidence type="ECO:0000256" key="16">
    <source>
        <dbReference type="SAM" id="SignalP"/>
    </source>
</evidence>
<feature type="chain" id="PRO_5004367850" description="serine-type D-Ala-D-Ala carboxypeptidase" evidence="16">
    <location>
        <begin position="28"/>
        <end position="418"/>
    </location>
</feature>
<dbReference type="HOGENOM" id="CLU_027070_8_0_9"/>
<organism evidence="18 19">
    <name type="scientific">Desulfoscipio gibsoniae DSM 7213</name>
    <dbReference type="NCBI Taxonomy" id="767817"/>
    <lineage>
        <taxon>Bacteria</taxon>
        <taxon>Bacillati</taxon>
        <taxon>Bacillota</taxon>
        <taxon>Clostridia</taxon>
        <taxon>Eubacteriales</taxon>
        <taxon>Desulfallaceae</taxon>
        <taxon>Desulfoscipio</taxon>
    </lineage>
</organism>
<dbReference type="InterPro" id="IPR037167">
    <property type="entry name" value="Peptidase_S11_C_sf"/>
</dbReference>
<keyword evidence="10" id="KW-0573">Peptidoglycan synthesis</keyword>
<evidence type="ECO:0000256" key="13">
    <source>
        <dbReference type="PIRSR" id="PIRSR618044-1"/>
    </source>
</evidence>
<evidence type="ECO:0000256" key="4">
    <source>
        <dbReference type="ARBA" id="ARBA00012448"/>
    </source>
</evidence>
<dbReference type="STRING" id="767817.Desgi_2574"/>